<name>A0A934V8L6_9PSEU</name>
<dbReference type="Proteomes" id="UP000635245">
    <property type="component" value="Unassembled WGS sequence"/>
</dbReference>
<protein>
    <submittedName>
        <fullName evidence="1">Uncharacterized protein</fullName>
    </submittedName>
</protein>
<evidence type="ECO:0000313" key="2">
    <source>
        <dbReference type="Proteomes" id="UP000635245"/>
    </source>
</evidence>
<reference evidence="1" key="1">
    <citation type="submission" date="2020-12" db="EMBL/GenBank/DDBJ databases">
        <title>Prauserella sp. ASG 168, a novel actinomycete isolated from cave rock.</title>
        <authorList>
            <person name="Suriyachadkun C."/>
        </authorList>
    </citation>
    <scope>NUCLEOTIDE SEQUENCE</scope>
    <source>
        <strain evidence="1">ASG 168</strain>
    </source>
</reference>
<comment type="caution">
    <text evidence="1">The sequence shown here is derived from an EMBL/GenBank/DDBJ whole genome shotgun (WGS) entry which is preliminary data.</text>
</comment>
<sequence length="110" mass="12299">MKTFYTSVVELRQRFDTAVETHPYECGWADEAIFFVETHDLTPGTRLALRVQVSPDGIRWLDEGTELELTDTGFVRVAHFGGFLRMVGTAVDTEARPVPVTVSVRLALKG</sequence>
<dbReference type="RefSeq" id="WP_200323088.1">
    <property type="nucleotide sequence ID" value="NZ_JAENJH010000008.1"/>
</dbReference>
<keyword evidence="2" id="KW-1185">Reference proteome</keyword>
<dbReference type="AlphaFoldDB" id="A0A934V8L6"/>
<evidence type="ECO:0000313" key="1">
    <source>
        <dbReference type="EMBL" id="MBK1787903.1"/>
    </source>
</evidence>
<dbReference type="EMBL" id="JAENJH010000008">
    <property type="protein sequence ID" value="MBK1787903.1"/>
    <property type="molecule type" value="Genomic_DNA"/>
</dbReference>
<accession>A0A934V8L6</accession>
<proteinExistence type="predicted"/>
<organism evidence="1 2">
    <name type="scientific">Prauserella cavernicola</name>
    <dbReference type="NCBI Taxonomy" id="2800127"/>
    <lineage>
        <taxon>Bacteria</taxon>
        <taxon>Bacillati</taxon>
        <taxon>Actinomycetota</taxon>
        <taxon>Actinomycetes</taxon>
        <taxon>Pseudonocardiales</taxon>
        <taxon>Pseudonocardiaceae</taxon>
        <taxon>Prauserella</taxon>
    </lineage>
</organism>
<gene>
    <name evidence="1" type="ORF">JHE00_26535</name>
</gene>